<evidence type="ECO:0000256" key="2">
    <source>
        <dbReference type="SAM" id="MobiDB-lite"/>
    </source>
</evidence>
<gene>
    <name evidence="5" type="ORF">BTM25_25360</name>
</gene>
<organism evidence="5 6">
    <name type="scientific">Actinomadura rubteroloni</name>
    <dbReference type="NCBI Taxonomy" id="1926885"/>
    <lineage>
        <taxon>Bacteria</taxon>
        <taxon>Bacillati</taxon>
        <taxon>Actinomycetota</taxon>
        <taxon>Actinomycetes</taxon>
        <taxon>Streptosporangiales</taxon>
        <taxon>Thermomonosporaceae</taxon>
        <taxon>Actinomadura</taxon>
    </lineage>
</organism>
<evidence type="ECO:0000259" key="4">
    <source>
        <dbReference type="SMART" id="SM00387"/>
    </source>
</evidence>
<protein>
    <recommendedName>
        <fullName evidence="4">Histidine kinase/HSP90-like ATPase domain-containing protein</fullName>
    </recommendedName>
</protein>
<dbReference type="Proteomes" id="UP000242367">
    <property type="component" value="Unassembled WGS sequence"/>
</dbReference>
<dbReference type="InterPro" id="IPR036890">
    <property type="entry name" value="HATPase_C_sf"/>
</dbReference>
<keyword evidence="3" id="KW-0472">Membrane</keyword>
<feature type="transmembrane region" description="Helical" evidence="3">
    <location>
        <begin position="213"/>
        <end position="234"/>
    </location>
</feature>
<keyword evidence="3" id="KW-1133">Transmembrane helix</keyword>
<keyword evidence="1" id="KW-0175">Coiled coil</keyword>
<proteinExistence type="predicted"/>
<dbReference type="SUPFAM" id="SSF55874">
    <property type="entry name" value="ATPase domain of HSP90 chaperone/DNA topoisomerase II/histidine kinase"/>
    <property type="match status" value="1"/>
</dbReference>
<feature type="domain" description="Histidine kinase/HSP90-like ATPase" evidence="4">
    <location>
        <begin position="349"/>
        <end position="449"/>
    </location>
</feature>
<feature type="transmembrane region" description="Helical" evidence="3">
    <location>
        <begin position="188"/>
        <end position="207"/>
    </location>
</feature>
<dbReference type="EMBL" id="MTBP01000002">
    <property type="protein sequence ID" value="POM23910.1"/>
    <property type="molecule type" value="Genomic_DNA"/>
</dbReference>
<dbReference type="InterPro" id="IPR003594">
    <property type="entry name" value="HATPase_dom"/>
</dbReference>
<feature type="coiled-coil region" evidence="1">
    <location>
        <begin position="234"/>
        <end position="271"/>
    </location>
</feature>
<evidence type="ECO:0000256" key="3">
    <source>
        <dbReference type="SAM" id="Phobius"/>
    </source>
</evidence>
<feature type="region of interest" description="Disordered" evidence="2">
    <location>
        <begin position="430"/>
        <end position="449"/>
    </location>
</feature>
<reference evidence="5 6" key="1">
    <citation type="journal article" date="2017" name="Chemistry">
        <title>Isolation, Biosynthesis and Chemical Modifications of Rubterolones A-F: Rare Tropolone Alkaloids from Actinomadura sp. 5-2.</title>
        <authorList>
            <person name="Guo H."/>
            <person name="Benndorf R."/>
            <person name="Leichnitz D."/>
            <person name="Klassen J.L."/>
            <person name="Vollmers J."/>
            <person name="Gorls H."/>
            <person name="Steinacker M."/>
            <person name="Weigel C."/>
            <person name="Dahse H.M."/>
            <person name="Kaster A.K."/>
            <person name="de Beer Z.W."/>
            <person name="Poulsen M."/>
            <person name="Beemelmanns C."/>
        </authorList>
    </citation>
    <scope>NUCLEOTIDE SEQUENCE [LARGE SCALE GENOMIC DNA]</scope>
    <source>
        <strain evidence="5 6">5-2</strain>
    </source>
</reference>
<feature type="transmembrane region" description="Helical" evidence="3">
    <location>
        <begin position="162"/>
        <end position="181"/>
    </location>
</feature>
<dbReference type="Gene3D" id="3.30.565.10">
    <property type="entry name" value="Histidine kinase-like ATPase, C-terminal domain"/>
    <property type="match status" value="1"/>
</dbReference>
<evidence type="ECO:0000313" key="6">
    <source>
        <dbReference type="Proteomes" id="UP000242367"/>
    </source>
</evidence>
<dbReference type="AlphaFoldDB" id="A0A2P4UFU0"/>
<dbReference type="Pfam" id="PF02518">
    <property type="entry name" value="HATPase_c"/>
    <property type="match status" value="1"/>
</dbReference>
<comment type="caution">
    <text evidence="5">The sequence shown here is derived from an EMBL/GenBank/DDBJ whole genome shotgun (WGS) entry which is preliminary data.</text>
</comment>
<keyword evidence="6" id="KW-1185">Reference proteome</keyword>
<name>A0A2P4UFU0_9ACTN</name>
<keyword evidence="3" id="KW-0812">Transmembrane</keyword>
<dbReference type="SMART" id="SM00387">
    <property type="entry name" value="HATPase_c"/>
    <property type="match status" value="1"/>
</dbReference>
<feature type="transmembrane region" description="Helical" evidence="3">
    <location>
        <begin position="103"/>
        <end position="124"/>
    </location>
</feature>
<evidence type="ECO:0000256" key="1">
    <source>
        <dbReference type="SAM" id="Coils"/>
    </source>
</evidence>
<sequence length="449" mass="45788">MGDAAVPVARVVRRMATGGRSGTTGISRVAAGARRGTGCVVMGTGGTRRAVLRRWWDGQGALPTTPAGVEWCAVAVVVGVRAVNLAQLAVAFPQAQAQATRPGVFAAVLGGYLAESAVVAVLVLRAGSYRNRPLAWADTGAACLVLLAQPAFSSAADRTGSWTAFGFACTLSTAVGAAVAFGRRRETALVVALLAGCYLGTSLDVPAAHRSTVLGNAVAYAGFAALGRLLTGYLRRLAADAERARAEAARAAAETARLRELERQRVLLHDNVGVLRLLAGGTVPAALDGPLRAQAEALANRVRAFLDEPDRVPDGATLVGAVRAAAGEYADLPLEVVTDLADGVVLDPATARAVRAAVATLLANVRLHAGASSVVVHADADPDEGEWEVTVADDGRGFDPATAPRGFGLGVAAGSALAAHGVTVHVRSLPSRPPAPGDGTRVTLRGALR</sequence>
<accession>A0A2P4UFU0</accession>
<evidence type="ECO:0000313" key="5">
    <source>
        <dbReference type="EMBL" id="POM23910.1"/>
    </source>
</evidence>